<proteinExistence type="predicted"/>
<evidence type="ECO:0000259" key="3">
    <source>
        <dbReference type="Pfam" id="PF12089"/>
    </source>
</evidence>
<feature type="transmembrane region" description="Helical" evidence="2">
    <location>
        <begin position="214"/>
        <end position="235"/>
    </location>
</feature>
<gene>
    <name evidence="4" type="ORF">RHODO2019_16410</name>
</gene>
<keyword evidence="2" id="KW-0812">Transmembrane</keyword>
<dbReference type="Proteomes" id="UP001164965">
    <property type="component" value="Chromosome"/>
</dbReference>
<dbReference type="InterPro" id="IPR021949">
    <property type="entry name" value="DUF3566_TM"/>
</dbReference>
<evidence type="ECO:0000256" key="2">
    <source>
        <dbReference type="SAM" id="Phobius"/>
    </source>
</evidence>
<feature type="region of interest" description="Disordered" evidence="1">
    <location>
        <begin position="1"/>
        <end position="141"/>
    </location>
</feature>
<evidence type="ECO:0000313" key="5">
    <source>
        <dbReference type="Proteomes" id="UP001164965"/>
    </source>
</evidence>
<feature type="compositionally biased region" description="Basic and acidic residues" evidence="1">
    <location>
        <begin position="47"/>
        <end position="66"/>
    </location>
</feature>
<keyword evidence="2" id="KW-1133">Transmembrane helix</keyword>
<sequence>MTTPSEPGRRDDSSAGSPPPWQRGSAAGSQGKGGAQVPAGSAGTDSTRTDSTRTDSTRTDSTRTDSTRSGSSRPERGDGPLRTTAVVDAPTSQIRRADVPTDMPDLSAARRTSTDGPRSPRTDARPSTPTPRTSGRGPRRAALQVKHIDPWSALKISLVLSVALFLVWMIAVGVLYLVLDGMGVWSSINKTFTDFVTVSDPAGGGGALIGPGRVFGVAAVIGLVNVVLFTALATLSSFVYNLSADLAGGVEVTLTERD</sequence>
<organism evidence="4 5">
    <name type="scientific">Rhodococcus antarcticus</name>
    <dbReference type="NCBI Taxonomy" id="2987751"/>
    <lineage>
        <taxon>Bacteria</taxon>
        <taxon>Bacillati</taxon>
        <taxon>Actinomycetota</taxon>
        <taxon>Actinomycetes</taxon>
        <taxon>Mycobacteriales</taxon>
        <taxon>Nocardiaceae</taxon>
        <taxon>Rhodococcus</taxon>
    </lineage>
</organism>
<reference evidence="4" key="1">
    <citation type="submission" date="2022-10" db="EMBL/GenBank/DDBJ databases">
        <title>Rhodococcus sp.75.</title>
        <authorList>
            <person name="Sun M."/>
        </authorList>
    </citation>
    <scope>NUCLEOTIDE SEQUENCE</scope>
    <source>
        <strain evidence="4">75</strain>
    </source>
</reference>
<name>A0ABY6NZ47_9NOCA</name>
<evidence type="ECO:0000256" key="1">
    <source>
        <dbReference type="SAM" id="MobiDB-lite"/>
    </source>
</evidence>
<feature type="domain" description="DUF3566" evidence="3">
    <location>
        <begin position="138"/>
        <end position="256"/>
    </location>
</feature>
<evidence type="ECO:0000313" key="4">
    <source>
        <dbReference type="EMBL" id="UZJ24674.1"/>
    </source>
</evidence>
<keyword evidence="2" id="KW-0472">Membrane</keyword>
<protein>
    <submittedName>
        <fullName evidence="4">DUF3566 domain-containing protein</fullName>
    </submittedName>
</protein>
<feature type="compositionally biased region" description="Low complexity" evidence="1">
    <location>
        <begin position="125"/>
        <end position="141"/>
    </location>
</feature>
<dbReference type="EMBL" id="CP110615">
    <property type="protein sequence ID" value="UZJ24674.1"/>
    <property type="molecule type" value="Genomic_DNA"/>
</dbReference>
<dbReference type="Pfam" id="PF12089">
    <property type="entry name" value="DUF3566"/>
    <property type="match status" value="1"/>
</dbReference>
<accession>A0ABY6NZ47</accession>
<feature type="transmembrane region" description="Helical" evidence="2">
    <location>
        <begin position="156"/>
        <end position="179"/>
    </location>
</feature>
<keyword evidence="5" id="KW-1185">Reference proteome</keyword>
<dbReference type="RefSeq" id="WP_265382781.1">
    <property type="nucleotide sequence ID" value="NZ_CP110615.1"/>
</dbReference>